<name>A0A0R1KCL0_9LACO</name>
<dbReference type="Proteomes" id="UP000051248">
    <property type="component" value="Unassembled WGS sequence"/>
</dbReference>
<evidence type="ECO:0000313" key="1">
    <source>
        <dbReference type="EMBL" id="KRK81269.1"/>
    </source>
</evidence>
<accession>A0A0R1KCL0</accession>
<dbReference type="PANTHER" id="PTHR18901:SF38">
    <property type="entry name" value="PSEUDOURIDINE-5'-PHOSPHATASE"/>
    <property type="match status" value="1"/>
</dbReference>
<dbReference type="CDD" id="cd07505">
    <property type="entry name" value="HAD_BPGM-like"/>
    <property type="match status" value="1"/>
</dbReference>
<dbReference type="InterPro" id="IPR041492">
    <property type="entry name" value="HAD_2"/>
</dbReference>
<comment type="caution">
    <text evidence="1">The sequence shown here is derived from an EMBL/GenBank/DDBJ whole genome shotgun (WGS) entry which is preliminary data.</text>
</comment>
<dbReference type="PANTHER" id="PTHR18901">
    <property type="entry name" value="2-DEOXYGLUCOSE-6-PHOSPHATE PHOSPHATASE 2"/>
    <property type="match status" value="1"/>
</dbReference>
<gene>
    <name evidence="1" type="ORF">FD03_GL000861</name>
</gene>
<sequence length="219" mass="24512">MTNLHNKKFVFFDMDGLLIDTEGLYYSTRKTVLAKYGFSFTKEDNQHYIAKGFPDTKRRLQELASDKELGAKMFDESMQLYHDKVMASEVTLKPGAIEFLQFLKDHEIDRYVTSSSTHEILMTNVKNVGIEDYFTALISGDDIKNNKPAPDIYLHALDVTHAKPEEAVVFEDAESGIRAGLAAGIDVVIVPDSLQPKDELAEQAVAVLDSLNQAASLFE</sequence>
<dbReference type="SFLD" id="SFLDG01129">
    <property type="entry name" value="C1.5:_HAD__Beta-PGM__Phosphata"/>
    <property type="match status" value="1"/>
</dbReference>
<dbReference type="eggNOG" id="COG0637">
    <property type="taxonomic scope" value="Bacteria"/>
</dbReference>
<evidence type="ECO:0008006" key="3">
    <source>
        <dbReference type="Google" id="ProtNLM"/>
    </source>
</evidence>
<dbReference type="NCBIfam" id="TIGR01509">
    <property type="entry name" value="HAD-SF-IA-v3"/>
    <property type="match status" value="1"/>
</dbReference>
<dbReference type="Gene3D" id="1.10.150.240">
    <property type="entry name" value="Putative phosphatase, domain 2"/>
    <property type="match status" value="1"/>
</dbReference>
<proteinExistence type="predicted"/>
<dbReference type="InterPro" id="IPR036412">
    <property type="entry name" value="HAD-like_sf"/>
</dbReference>
<dbReference type="AlphaFoldDB" id="A0A0R1KCL0"/>
<dbReference type="RefSeq" id="WP_025023451.1">
    <property type="nucleotide sequence ID" value="NZ_AZDZ01000001.1"/>
</dbReference>
<dbReference type="InterPro" id="IPR023214">
    <property type="entry name" value="HAD_sf"/>
</dbReference>
<dbReference type="STRING" id="1423775.FD03_GL000861"/>
<dbReference type="EMBL" id="AZDZ01000001">
    <property type="protein sequence ID" value="KRK81269.1"/>
    <property type="molecule type" value="Genomic_DNA"/>
</dbReference>
<dbReference type="Pfam" id="PF13419">
    <property type="entry name" value="HAD_2"/>
    <property type="match status" value="1"/>
</dbReference>
<protein>
    <recommendedName>
        <fullName evidence="3">HAD superfamily hydrolase</fullName>
    </recommendedName>
</protein>
<dbReference type="SFLD" id="SFLDS00003">
    <property type="entry name" value="Haloacid_Dehalogenase"/>
    <property type="match status" value="1"/>
</dbReference>
<reference evidence="1 2" key="1">
    <citation type="journal article" date="2015" name="Genome Announc.">
        <title>Expanding the biotechnology potential of lactobacilli through comparative genomics of 213 strains and associated genera.</title>
        <authorList>
            <person name="Sun Z."/>
            <person name="Harris H.M."/>
            <person name="McCann A."/>
            <person name="Guo C."/>
            <person name="Argimon S."/>
            <person name="Zhang W."/>
            <person name="Yang X."/>
            <person name="Jeffery I.B."/>
            <person name="Cooney J.C."/>
            <person name="Kagawa T.F."/>
            <person name="Liu W."/>
            <person name="Song Y."/>
            <person name="Salvetti E."/>
            <person name="Wrobel A."/>
            <person name="Rasinkangas P."/>
            <person name="Parkhill J."/>
            <person name="Rea M.C."/>
            <person name="O'Sullivan O."/>
            <person name="Ritari J."/>
            <person name="Douillard F.P."/>
            <person name="Paul Ross R."/>
            <person name="Yang R."/>
            <person name="Briner A.E."/>
            <person name="Felis G.E."/>
            <person name="de Vos W.M."/>
            <person name="Barrangou R."/>
            <person name="Klaenhammer T.R."/>
            <person name="Caufield P.W."/>
            <person name="Cui Y."/>
            <person name="Zhang H."/>
            <person name="O'Toole P.W."/>
        </authorList>
    </citation>
    <scope>NUCLEOTIDE SEQUENCE [LARGE SCALE GENOMIC DNA]</scope>
    <source>
        <strain evidence="1 2">DSM 19682</strain>
    </source>
</reference>
<dbReference type="SFLD" id="SFLDG01135">
    <property type="entry name" value="C1.5.6:_HAD__Beta-PGM__Phospha"/>
    <property type="match status" value="1"/>
</dbReference>
<dbReference type="InterPro" id="IPR006439">
    <property type="entry name" value="HAD-SF_hydro_IA"/>
</dbReference>
<dbReference type="SUPFAM" id="SSF56784">
    <property type="entry name" value="HAD-like"/>
    <property type="match status" value="1"/>
</dbReference>
<keyword evidence="2" id="KW-1185">Reference proteome</keyword>
<dbReference type="Gene3D" id="3.40.50.1000">
    <property type="entry name" value="HAD superfamily/HAD-like"/>
    <property type="match status" value="1"/>
</dbReference>
<dbReference type="InterPro" id="IPR023198">
    <property type="entry name" value="PGP-like_dom2"/>
</dbReference>
<evidence type="ECO:0000313" key="2">
    <source>
        <dbReference type="Proteomes" id="UP000051248"/>
    </source>
</evidence>
<dbReference type="PATRIC" id="fig|1423775.4.peg.884"/>
<organism evidence="1 2">
    <name type="scientific">Companilactobacillus nodensis DSM 19682 = JCM 14932 = NBRC 107160</name>
    <dbReference type="NCBI Taxonomy" id="1423775"/>
    <lineage>
        <taxon>Bacteria</taxon>
        <taxon>Bacillati</taxon>
        <taxon>Bacillota</taxon>
        <taxon>Bacilli</taxon>
        <taxon>Lactobacillales</taxon>
        <taxon>Lactobacillaceae</taxon>
        <taxon>Companilactobacillus</taxon>
    </lineage>
</organism>